<dbReference type="AlphaFoldDB" id="A0A915KJA2"/>
<sequence>MQAPNDLLTSIAYCTFNFGTFLLSLTLISSIKLLAKAFKYAESRLFFKYSNSSSITKFMACVNSCIMTRPVFELLWKPSHACKPRPSETTINVLNILLISNSSCLKVLSKRFDYKNNYIYTVTLEMQYPDQLSIDLNAIPNINVLRPANVLALICPVEIWEYNFDQLMQFRVVLLQFTPRTYPVTLSINPASKAPKYASSNIIFKSSKPQSTALLIA</sequence>
<protein>
    <submittedName>
        <fullName evidence="3">Uncharacterized protein</fullName>
    </submittedName>
</protein>
<dbReference type="Proteomes" id="UP000887565">
    <property type="component" value="Unplaced"/>
</dbReference>
<keyword evidence="1" id="KW-1133">Transmembrane helix</keyword>
<evidence type="ECO:0000313" key="2">
    <source>
        <dbReference type="Proteomes" id="UP000887565"/>
    </source>
</evidence>
<name>A0A915KJA2_ROMCU</name>
<keyword evidence="1" id="KW-0812">Transmembrane</keyword>
<dbReference type="WBParaSite" id="nRc.2.0.1.t38491-RA">
    <property type="protein sequence ID" value="nRc.2.0.1.t38491-RA"/>
    <property type="gene ID" value="nRc.2.0.1.g38491"/>
</dbReference>
<keyword evidence="1" id="KW-0472">Membrane</keyword>
<feature type="transmembrane region" description="Helical" evidence="1">
    <location>
        <begin position="16"/>
        <end position="35"/>
    </location>
</feature>
<keyword evidence="2" id="KW-1185">Reference proteome</keyword>
<evidence type="ECO:0000256" key="1">
    <source>
        <dbReference type="SAM" id="Phobius"/>
    </source>
</evidence>
<reference evidence="3" key="1">
    <citation type="submission" date="2022-11" db="UniProtKB">
        <authorList>
            <consortium name="WormBaseParasite"/>
        </authorList>
    </citation>
    <scope>IDENTIFICATION</scope>
</reference>
<evidence type="ECO:0000313" key="3">
    <source>
        <dbReference type="WBParaSite" id="nRc.2.0.1.t38491-RA"/>
    </source>
</evidence>
<proteinExistence type="predicted"/>
<organism evidence="2 3">
    <name type="scientific">Romanomermis culicivorax</name>
    <name type="common">Nematode worm</name>
    <dbReference type="NCBI Taxonomy" id="13658"/>
    <lineage>
        <taxon>Eukaryota</taxon>
        <taxon>Metazoa</taxon>
        <taxon>Ecdysozoa</taxon>
        <taxon>Nematoda</taxon>
        <taxon>Enoplea</taxon>
        <taxon>Dorylaimia</taxon>
        <taxon>Mermithida</taxon>
        <taxon>Mermithoidea</taxon>
        <taxon>Mermithidae</taxon>
        <taxon>Romanomermis</taxon>
    </lineage>
</organism>
<accession>A0A915KJA2</accession>